<evidence type="ECO:0000256" key="1">
    <source>
        <dbReference type="SAM" id="MobiDB-lite"/>
    </source>
</evidence>
<feature type="region of interest" description="Disordered" evidence="1">
    <location>
        <begin position="115"/>
        <end position="144"/>
    </location>
</feature>
<dbReference type="Proteomes" id="UP000825729">
    <property type="component" value="Unassembled WGS sequence"/>
</dbReference>
<reference evidence="2 3" key="1">
    <citation type="submission" date="2021-07" db="EMBL/GenBank/DDBJ databases">
        <title>The Aristolochia fimbriata genome: insights into angiosperm evolution, floral development and chemical biosynthesis.</title>
        <authorList>
            <person name="Jiao Y."/>
        </authorList>
    </citation>
    <scope>NUCLEOTIDE SEQUENCE [LARGE SCALE GENOMIC DNA]</scope>
    <source>
        <strain evidence="2">IBCAS-2021</strain>
        <tissue evidence="2">Leaf</tissue>
    </source>
</reference>
<feature type="compositionally biased region" description="Polar residues" evidence="1">
    <location>
        <begin position="120"/>
        <end position="129"/>
    </location>
</feature>
<protein>
    <submittedName>
        <fullName evidence="2">Uncharacterized protein</fullName>
    </submittedName>
</protein>
<feature type="compositionally biased region" description="Polar residues" evidence="1">
    <location>
        <begin position="53"/>
        <end position="75"/>
    </location>
</feature>
<dbReference type="AlphaFoldDB" id="A0AAV7F174"/>
<keyword evidence="3" id="KW-1185">Reference proteome</keyword>
<gene>
    <name evidence="2" type="ORF">H6P81_006591</name>
</gene>
<feature type="region of interest" description="Disordered" evidence="1">
    <location>
        <begin position="1"/>
        <end position="93"/>
    </location>
</feature>
<name>A0AAV7F174_ARIFI</name>
<accession>A0AAV7F174</accession>
<evidence type="ECO:0000313" key="2">
    <source>
        <dbReference type="EMBL" id="KAG9453687.1"/>
    </source>
</evidence>
<dbReference type="EMBL" id="JAINDJ010000003">
    <property type="protein sequence ID" value="KAG9453687.1"/>
    <property type="molecule type" value="Genomic_DNA"/>
</dbReference>
<organism evidence="2 3">
    <name type="scientific">Aristolochia fimbriata</name>
    <name type="common">White veined hardy Dutchman's pipe vine</name>
    <dbReference type="NCBI Taxonomy" id="158543"/>
    <lineage>
        <taxon>Eukaryota</taxon>
        <taxon>Viridiplantae</taxon>
        <taxon>Streptophyta</taxon>
        <taxon>Embryophyta</taxon>
        <taxon>Tracheophyta</taxon>
        <taxon>Spermatophyta</taxon>
        <taxon>Magnoliopsida</taxon>
        <taxon>Magnoliidae</taxon>
        <taxon>Piperales</taxon>
        <taxon>Aristolochiaceae</taxon>
        <taxon>Aristolochia</taxon>
    </lineage>
</organism>
<evidence type="ECO:0000313" key="3">
    <source>
        <dbReference type="Proteomes" id="UP000825729"/>
    </source>
</evidence>
<proteinExistence type="predicted"/>
<comment type="caution">
    <text evidence="2">The sequence shown here is derived from an EMBL/GenBank/DDBJ whole genome shotgun (WGS) entry which is preliminary data.</text>
</comment>
<sequence length="166" mass="17616">MGSKRAGVNKGSKRAGAYKGSRCTGTCGQARAADTCGHARAAGVQGQKARTGAQGQQARTGSQGQKTSRTGGIRTSKSRDWGHKDNKHAASRCARGAQGQQTCCQQVCMGRKTSKHVTSRRAQPDQQALASKPTGAPDQEGHHGHMARTKWKLCQEVYGRVICVQV</sequence>
<feature type="compositionally biased region" description="Basic and acidic residues" evidence="1">
    <location>
        <begin position="77"/>
        <end position="88"/>
    </location>
</feature>